<evidence type="ECO:0000256" key="1">
    <source>
        <dbReference type="SAM" id="MobiDB-lite"/>
    </source>
</evidence>
<evidence type="ECO:0000313" key="3">
    <source>
        <dbReference type="Proteomes" id="UP000265520"/>
    </source>
</evidence>
<dbReference type="Proteomes" id="UP000265520">
    <property type="component" value="Unassembled WGS sequence"/>
</dbReference>
<dbReference type="AlphaFoldDB" id="A0A392RCM6"/>
<keyword evidence="3" id="KW-1185">Reference proteome</keyword>
<feature type="region of interest" description="Disordered" evidence="1">
    <location>
        <begin position="1"/>
        <end position="37"/>
    </location>
</feature>
<sequence>LGSDGNAGQSGEDGGNSVVVSDGRAEEDGSEGGVMAW</sequence>
<comment type="caution">
    <text evidence="2">The sequence shown here is derived from an EMBL/GenBank/DDBJ whole genome shotgun (WGS) entry which is preliminary data.</text>
</comment>
<reference evidence="2 3" key="1">
    <citation type="journal article" date="2018" name="Front. Plant Sci.">
        <title>Red Clover (Trifolium pratense) and Zigzag Clover (T. medium) - A Picture of Genomic Similarities and Differences.</title>
        <authorList>
            <person name="Dluhosova J."/>
            <person name="Istvanek J."/>
            <person name="Nedelnik J."/>
            <person name="Repkova J."/>
        </authorList>
    </citation>
    <scope>NUCLEOTIDE SEQUENCE [LARGE SCALE GENOMIC DNA]</scope>
    <source>
        <strain evidence="3">cv. 10/8</strain>
        <tissue evidence="2">Leaf</tissue>
    </source>
</reference>
<organism evidence="2 3">
    <name type="scientific">Trifolium medium</name>
    <dbReference type="NCBI Taxonomy" id="97028"/>
    <lineage>
        <taxon>Eukaryota</taxon>
        <taxon>Viridiplantae</taxon>
        <taxon>Streptophyta</taxon>
        <taxon>Embryophyta</taxon>
        <taxon>Tracheophyta</taxon>
        <taxon>Spermatophyta</taxon>
        <taxon>Magnoliopsida</taxon>
        <taxon>eudicotyledons</taxon>
        <taxon>Gunneridae</taxon>
        <taxon>Pentapetalae</taxon>
        <taxon>rosids</taxon>
        <taxon>fabids</taxon>
        <taxon>Fabales</taxon>
        <taxon>Fabaceae</taxon>
        <taxon>Papilionoideae</taxon>
        <taxon>50 kb inversion clade</taxon>
        <taxon>NPAAA clade</taxon>
        <taxon>Hologalegina</taxon>
        <taxon>IRL clade</taxon>
        <taxon>Trifolieae</taxon>
        <taxon>Trifolium</taxon>
    </lineage>
</organism>
<name>A0A392RCM6_9FABA</name>
<evidence type="ECO:0000313" key="2">
    <source>
        <dbReference type="EMBL" id="MCI33576.1"/>
    </source>
</evidence>
<dbReference type="EMBL" id="LXQA010205524">
    <property type="protein sequence ID" value="MCI33576.1"/>
    <property type="molecule type" value="Genomic_DNA"/>
</dbReference>
<protein>
    <submittedName>
        <fullName evidence="2">Uncharacterized protein</fullName>
    </submittedName>
</protein>
<proteinExistence type="predicted"/>
<accession>A0A392RCM6</accession>
<feature type="non-terminal residue" evidence="2">
    <location>
        <position position="1"/>
    </location>
</feature>